<dbReference type="EMBL" id="CAJNRD030001124">
    <property type="protein sequence ID" value="CAG5107252.1"/>
    <property type="molecule type" value="Genomic_DNA"/>
</dbReference>
<evidence type="ECO:0000256" key="4">
    <source>
        <dbReference type="ARBA" id="ARBA00022833"/>
    </source>
</evidence>
<feature type="domain" description="AN1-type" evidence="7">
    <location>
        <begin position="4"/>
        <end position="52"/>
    </location>
</feature>
<evidence type="ECO:0000256" key="2">
    <source>
        <dbReference type="ARBA" id="ARBA00022737"/>
    </source>
</evidence>
<keyword evidence="1" id="KW-0479">Metal-binding</keyword>
<dbReference type="PANTHER" id="PTHR14677">
    <property type="entry name" value="ARSENITE INDUCUBLE RNA ASSOCIATED PROTEIN AIP-1-RELATED"/>
    <property type="match status" value="1"/>
</dbReference>
<dbReference type="InterPro" id="IPR057357">
    <property type="entry name" value="Znf-C2H2_ZFAND2A/B"/>
</dbReference>
<dbReference type="FunFam" id="4.10.1110.10:FF:000003">
    <property type="entry name" value="AN1-type zinc finger protein 2B isoform X1"/>
    <property type="match status" value="1"/>
</dbReference>
<protein>
    <submittedName>
        <fullName evidence="8">Similar to Zfand2b: AN1-type zinc finger protein 2B (Mus musculus)</fullName>
    </submittedName>
</protein>
<dbReference type="Pfam" id="PF25403">
    <property type="entry name" value="zf-C2H2_ZFAND2"/>
    <property type="match status" value="1"/>
</dbReference>
<evidence type="ECO:0000256" key="3">
    <source>
        <dbReference type="ARBA" id="ARBA00022771"/>
    </source>
</evidence>
<dbReference type="GO" id="GO:0043161">
    <property type="term" value="P:proteasome-mediated ubiquitin-dependent protein catabolic process"/>
    <property type="evidence" value="ECO:0007669"/>
    <property type="project" value="TreeGrafter"/>
</dbReference>
<evidence type="ECO:0000256" key="6">
    <source>
        <dbReference type="SAM" id="MobiDB-lite"/>
    </source>
</evidence>
<dbReference type="GO" id="GO:0005783">
    <property type="term" value="C:endoplasmic reticulum"/>
    <property type="evidence" value="ECO:0007669"/>
    <property type="project" value="TreeGrafter"/>
</dbReference>
<dbReference type="GO" id="GO:0008270">
    <property type="term" value="F:zinc ion binding"/>
    <property type="evidence" value="ECO:0007669"/>
    <property type="project" value="UniProtKB-KW"/>
</dbReference>
<keyword evidence="9" id="KW-1185">Reference proteome</keyword>
<keyword evidence="4" id="KW-0862">Zinc</keyword>
<dbReference type="PROSITE" id="PS51039">
    <property type="entry name" value="ZF_AN1"/>
    <property type="match status" value="2"/>
</dbReference>
<comment type="caution">
    <text evidence="8">The sequence shown here is derived from an EMBL/GenBank/DDBJ whole genome shotgun (WGS) entry which is preliminary data.</text>
</comment>
<dbReference type="InterPro" id="IPR000058">
    <property type="entry name" value="Znf_AN1"/>
</dbReference>
<dbReference type="PANTHER" id="PTHR14677:SF20">
    <property type="entry name" value="ZINC FINGER AN1-TYPE CONTAINING 2A-RELATED"/>
    <property type="match status" value="1"/>
</dbReference>
<dbReference type="AlphaFoldDB" id="A0A8J2HND6"/>
<keyword evidence="3 5" id="KW-0863">Zinc-finger</keyword>
<feature type="region of interest" description="Disordered" evidence="6">
    <location>
        <begin position="149"/>
        <end position="222"/>
    </location>
</feature>
<dbReference type="PROSITE" id="PS50330">
    <property type="entry name" value="UIM"/>
    <property type="match status" value="1"/>
</dbReference>
<organism evidence="8 9">
    <name type="scientific">Cotesia congregata</name>
    <name type="common">Parasitoid wasp</name>
    <name type="synonym">Apanteles congregatus</name>
    <dbReference type="NCBI Taxonomy" id="51543"/>
    <lineage>
        <taxon>Eukaryota</taxon>
        <taxon>Metazoa</taxon>
        <taxon>Ecdysozoa</taxon>
        <taxon>Arthropoda</taxon>
        <taxon>Hexapoda</taxon>
        <taxon>Insecta</taxon>
        <taxon>Pterygota</taxon>
        <taxon>Neoptera</taxon>
        <taxon>Endopterygota</taxon>
        <taxon>Hymenoptera</taxon>
        <taxon>Apocrita</taxon>
        <taxon>Ichneumonoidea</taxon>
        <taxon>Braconidae</taxon>
        <taxon>Microgastrinae</taxon>
        <taxon>Cotesia</taxon>
    </lineage>
</organism>
<keyword evidence="2" id="KW-0677">Repeat</keyword>
<dbReference type="GO" id="GO:0045047">
    <property type="term" value="P:protein targeting to ER"/>
    <property type="evidence" value="ECO:0007669"/>
    <property type="project" value="TreeGrafter"/>
</dbReference>
<gene>
    <name evidence="8" type="ORF">HICCMSTLAB_LOCUS12656</name>
</gene>
<name>A0A8J2HND6_COTCN</name>
<dbReference type="OrthoDB" id="431929at2759"/>
<dbReference type="Pfam" id="PF01428">
    <property type="entry name" value="zf-AN1"/>
    <property type="match status" value="2"/>
</dbReference>
<evidence type="ECO:0000259" key="7">
    <source>
        <dbReference type="PROSITE" id="PS51039"/>
    </source>
</evidence>
<dbReference type="InterPro" id="IPR035896">
    <property type="entry name" value="AN1-like_Znf"/>
</dbReference>
<dbReference type="SMART" id="SM00154">
    <property type="entry name" value="ZnF_AN1"/>
    <property type="match status" value="2"/>
</dbReference>
<proteinExistence type="predicted"/>
<sequence length="222" mass="24658">MELPHIGKHCSEKTCNRLDFLPMKCDACEESFCSDHITYLSHSCPSAYKKDFQVPVCPLCHVPIPIKRGDTPDIAVGLHIDNQCESDLSNAKKKVFVNKCSSKGCKIKEIIRVDCKDCGMNFCLKHRHPVDHNCIGHEEAVRLKRLEALKKKAKQQSSSGSGSNSNGQVTNGQSFRNIQGGMSEDEALARALQASLQDEDNSRRQQPLHTVPSGNRNLCRLA</sequence>
<evidence type="ECO:0000313" key="9">
    <source>
        <dbReference type="Proteomes" id="UP000786811"/>
    </source>
</evidence>
<feature type="domain" description="AN1-type" evidence="7">
    <location>
        <begin position="94"/>
        <end position="142"/>
    </location>
</feature>
<evidence type="ECO:0000313" key="8">
    <source>
        <dbReference type="EMBL" id="CAG5107252.1"/>
    </source>
</evidence>
<dbReference type="Proteomes" id="UP000786811">
    <property type="component" value="Unassembled WGS sequence"/>
</dbReference>
<evidence type="ECO:0000256" key="1">
    <source>
        <dbReference type="ARBA" id="ARBA00022723"/>
    </source>
</evidence>
<reference evidence="8" key="1">
    <citation type="submission" date="2021-04" db="EMBL/GenBank/DDBJ databases">
        <authorList>
            <person name="Chebbi M.A.C M."/>
        </authorList>
    </citation>
    <scope>NUCLEOTIDE SEQUENCE</scope>
</reference>
<feature type="compositionally biased region" description="Polar residues" evidence="6">
    <location>
        <begin position="204"/>
        <end position="216"/>
    </location>
</feature>
<accession>A0A8J2HND6</accession>
<evidence type="ECO:0000256" key="5">
    <source>
        <dbReference type="PROSITE-ProRule" id="PRU00449"/>
    </source>
</evidence>
<dbReference type="Gene3D" id="4.10.1110.10">
    <property type="entry name" value="AN1-like Zinc finger"/>
    <property type="match status" value="2"/>
</dbReference>
<dbReference type="InterPro" id="IPR003903">
    <property type="entry name" value="UIM_dom"/>
</dbReference>
<dbReference type="SUPFAM" id="SSF118310">
    <property type="entry name" value="AN1-like Zinc finger"/>
    <property type="match status" value="2"/>
</dbReference>
<feature type="compositionally biased region" description="Low complexity" evidence="6">
    <location>
        <begin position="155"/>
        <end position="174"/>
    </location>
</feature>